<evidence type="ECO:0000313" key="3">
    <source>
        <dbReference type="Proteomes" id="UP000068196"/>
    </source>
</evidence>
<sequence length="213" mass="24280">MSKALELEGKSLDQLVEKACQDLGCLPEDMEIEIKEFTSGGMLGTGRKVKALFRIKPEKLLSERANRALAFLKEIFYNTDFQLETQTQLHKDSLEVEIQLSGEDVKYLLQNGGEVLTSLEFLVNKVVAKSLGVGPKITLKIRGVDLEKEKRLIRAVQKAVELIKEDKRERVIRIGSRREERLVLNMLKDIPEISSSLEEDSKGKRIILRWKES</sequence>
<dbReference type="PANTHER" id="PTHR35800:SF1">
    <property type="entry name" value="RNA-BINDING PROTEIN KHPB"/>
    <property type="match status" value="1"/>
</dbReference>
<gene>
    <name evidence="2" type="ORF">THC_1805</name>
</gene>
<dbReference type="InterPro" id="IPR039247">
    <property type="entry name" value="KhpB"/>
</dbReference>
<dbReference type="Gene3D" id="3.30.300.20">
    <property type="match status" value="1"/>
</dbReference>
<dbReference type="Gene3D" id="3.30.30.80">
    <property type="entry name" value="probable RNA-binding protein from clostridium symbiosum atcc 14940"/>
    <property type="match status" value="1"/>
</dbReference>
<dbReference type="InterPro" id="IPR032782">
    <property type="entry name" value="KhpB_N"/>
</dbReference>
<dbReference type="InterPro" id="IPR038247">
    <property type="entry name" value="Jag_N_dom_sf"/>
</dbReference>
<evidence type="ECO:0000259" key="1">
    <source>
        <dbReference type="Pfam" id="PF14804"/>
    </source>
</evidence>
<evidence type="ECO:0000313" key="2">
    <source>
        <dbReference type="EMBL" id="BAU24164.1"/>
    </source>
</evidence>
<reference evidence="3" key="2">
    <citation type="journal article" date="2016" name="Int. J. Syst. Evol. Microbiol.">
        <title>Caldimicrobium thiodismutans sp. nov., a sulfur-disproportionating bacterium isolated from a hot spring.</title>
        <authorList>
            <person name="Kojima H."/>
            <person name="Umezawa K."/>
            <person name="Fukui M."/>
        </authorList>
    </citation>
    <scope>NUCLEOTIDE SEQUENCE [LARGE SCALE GENOMIC DNA]</scope>
    <source>
        <strain evidence="3">TF1</strain>
    </source>
</reference>
<protein>
    <recommendedName>
        <fullName evidence="1">RNA-binding protein KhpB N-terminal domain-containing protein</fullName>
    </recommendedName>
</protein>
<name>A0A0U5APV3_9BACT</name>
<dbReference type="PANTHER" id="PTHR35800">
    <property type="entry name" value="PROTEIN JAG"/>
    <property type="match status" value="1"/>
</dbReference>
<dbReference type="Pfam" id="PF14804">
    <property type="entry name" value="Jag_N"/>
    <property type="match status" value="1"/>
</dbReference>
<dbReference type="RefSeq" id="WP_068516449.1">
    <property type="nucleotide sequence ID" value="NZ_AP014945.1"/>
</dbReference>
<dbReference type="AlphaFoldDB" id="A0A0U5APV3"/>
<dbReference type="GO" id="GO:0003723">
    <property type="term" value="F:RNA binding"/>
    <property type="evidence" value="ECO:0007669"/>
    <property type="project" value="InterPro"/>
</dbReference>
<keyword evidence="3" id="KW-1185">Reference proteome</keyword>
<organism evidence="2 3">
    <name type="scientific">Caldimicrobium thiodismutans</name>
    <dbReference type="NCBI Taxonomy" id="1653476"/>
    <lineage>
        <taxon>Bacteria</taxon>
        <taxon>Pseudomonadati</taxon>
        <taxon>Thermodesulfobacteriota</taxon>
        <taxon>Thermodesulfobacteria</taxon>
        <taxon>Thermodesulfobacteriales</taxon>
        <taxon>Thermodesulfobacteriaceae</taxon>
        <taxon>Caldimicrobium</taxon>
    </lineage>
</organism>
<dbReference type="InterPro" id="IPR015946">
    <property type="entry name" value="KH_dom-like_a/b"/>
</dbReference>
<dbReference type="EMBL" id="AP014945">
    <property type="protein sequence ID" value="BAU24164.1"/>
    <property type="molecule type" value="Genomic_DNA"/>
</dbReference>
<dbReference type="Proteomes" id="UP000068196">
    <property type="component" value="Chromosome"/>
</dbReference>
<reference evidence="2 3" key="1">
    <citation type="journal article" date="2016" name="Int. J. Syst. Evol. Microbiol.">
        <title>Caldimicrobium thiodismutans sp. nov., a sulfur-disproportionating bacterium isolated from a hot spring, and emended description of the genus Caldimicrobium.</title>
        <authorList>
            <person name="Kojima H."/>
            <person name="Umezawa K."/>
            <person name="Fukui M."/>
        </authorList>
    </citation>
    <scope>NUCLEOTIDE SEQUENCE [LARGE SCALE GENOMIC DNA]</scope>
    <source>
        <strain evidence="2 3">TF1</strain>
    </source>
</reference>
<dbReference type="STRING" id="1653476.THC_1805"/>
<feature type="domain" description="RNA-binding protein KhpB N-terminal" evidence="1">
    <location>
        <begin position="8"/>
        <end position="51"/>
    </location>
</feature>
<proteinExistence type="predicted"/>
<dbReference type="KEGG" id="cthi:THC_1805"/>
<accession>A0A0U5APV3</accession>
<dbReference type="OrthoDB" id="9794483at2"/>